<gene>
    <name evidence="2" type="ORF">GDR74_16440</name>
</gene>
<keyword evidence="3" id="KW-1185">Reference proteome</keyword>
<protein>
    <submittedName>
        <fullName evidence="2">Chemotaxis protein MotC</fullName>
    </submittedName>
</protein>
<dbReference type="AlphaFoldDB" id="A0A5P9JZ02"/>
<dbReference type="Proteomes" id="UP000325614">
    <property type="component" value="Chromosome"/>
</dbReference>
<feature type="chain" id="PRO_5024980581" evidence="1">
    <location>
        <begin position="23"/>
        <end position="404"/>
    </location>
</feature>
<evidence type="ECO:0000256" key="1">
    <source>
        <dbReference type="SAM" id="SignalP"/>
    </source>
</evidence>
<name>A0A5P9JZ02_9HYPH</name>
<evidence type="ECO:0000313" key="2">
    <source>
        <dbReference type="EMBL" id="QFU17673.1"/>
    </source>
</evidence>
<sequence>MARRLRLTLALSGCLLALPADGIAQQRSGTDEGNLSPVHLVRTLQTLQDQIASGSTNAHVAQRVLLTRLDEKLTTMDDSVWQSPRNVQAAVVYVLSGGKPDILRRILAAGHLGAADDVLVRGSLAYVEGREEEAQKLLGGVNPRELPITLSGQVALVQAALNVRDDPAKSVELLDYARLQLPGTLVEEAALRREILVLSQTGDTKKFDLLSRQYLRRFRYSVYAGNFRQRFAAALTRLEFTKDPDYFSRLVAVLSELEPAGQLELYLLVARAAVIQGQTKAAILAANKAYELAAQDKVSAVRATLYRAAAMIVTSQGFDEAARQLRSIDRSVLETADVGLLDSALAMAKFIRESPTEASSAKAITPAAVPEANTAAPLQRPTPTISRAQEVLGQIDKIVRRESR</sequence>
<feature type="signal peptide" evidence="1">
    <location>
        <begin position="1"/>
        <end position="22"/>
    </location>
</feature>
<reference evidence="2 3" key="1">
    <citation type="submission" date="2019-10" db="EMBL/GenBank/DDBJ databases">
        <title>Isolation, Identification of Microvirga thermotolerans HR1, a novel thermophilic bacterium and Comparative Genomics of the genus Microvirga.</title>
        <authorList>
            <person name="Li J."/>
            <person name="Zhang W."/>
            <person name="Lin M."/>
            <person name="Wang J."/>
        </authorList>
    </citation>
    <scope>NUCLEOTIDE SEQUENCE [LARGE SCALE GENOMIC DNA]</scope>
    <source>
        <strain evidence="2 3">HR1</strain>
    </source>
</reference>
<dbReference type="KEGG" id="mico:GDR74_16440"/>
<accession>A0A5P9JZ02</accession>
<proteinExistence type="predicted"/>
<keyword evidence="1" id="KW-0732">Signal</keyword>
<evidence type="ECO:0000313" key="3">
    <source>
        <dbReference type="Proteomes" id="UP000325614"/>
    </source>
</evidence>
<dbReference type="EMBL" id="CP045423">
    <property type="protein sequence ID" value="QFU17673.1"/>
    <property type="molecule type" value="Genomic_DNA"/>
</dbReference>
<dbReference type="RefSeq" id="WP_152587305.1">
    <property type="nucleotide sequence ID" value="NZ_CP045423.1"/>
</dbReference>
<organism evidence="2 3">
    <name type="scientific">Microvirga thermotolerans</name>
    <dbReference type="NCBI Taxonomy" id="2651334"/>
    <lineage>
        <taxon>Bacteria</taxon>
        <taxon>Pseudomonadati</taxon>
        <taxon>Pseudomonadota</taxon>
        <taxon>Alphaproteobacteria</taxon>
        <taxon>Hyphomicrobiales</taxon>
        <taxon>Methylobacteriaceae</taxon>
        <taxon>Microvirga</taxon>
    </lineage>
</organism>